<evidence type="ECO:0000313" key="2">
    <source>
        <dbReference type="EMBL" id="EGB05059.1"/>
    </source>
</evidence>
<evidence type="ECO:0000313" key="3">
    <source>
        <dbReference type="Proteomes" id="UP000002729"/>
    </source>
</evidence>
<dbReference type="RefSeq" id="XP_009040188.1">
    <property type="nucleotide sequence ID" value="XM_009041940.1"/>
</dbReference>
<keyword evidence="1" id="KW-0732">Signal</keyword>
<name>F0YIG8_AURAN</name>
<dbReference type="GeneID" id="20228671"/>
<reference evidence="2 3" key="1">
    <citation type="journal article" date="2011" name="Proc. Natl. Acad. Sci. U.S.A.">
        <title>Niche of harmful alga Aureococcus anophagefferens revealed through ecogenomics.</title>
        <authorList>
            <person name="Gobler C.J."/>
            <person name="Berry D.L."/>
            <person name="Dyhrman S.T."/>
            <person name="Wilhelm S.W."/>
            <person name="Salamov A."/>
            <person name="Lobanov A.V."/>
            <person name="Zhang Y."/>
            <person name="Collier J.L."/>
            <person name="Wurch L.L."/>
            <person name="Kustka A.B."/>
            <person name="Dill B.D."/>
            <person name="Shah M."/>
            <person name="VerBerkmoes N.C."/>
            <person name="Kuo A."/>
            <person name="Terry A."/>
            <person name="Pangilinan J."/>
            <person name="Lindquist E.A."/>
            <person name="Lucas S."/>
            <person name="Paulsen I.T."/>
            <person name="Hattenrath-Lehmann T.K."/>
            <person name="Talmage S.C."/>
            <person name="Walker E.A."/>
            <person name="Koch F."/>
            <person name="Burson A.M."/>
            <person name="Marcoval M.A."/>
            <person name="Tang Y.Z."/>
            <person name="Lecleir G.R."/>
            <person name="Coyne K.J."/>
            <person name="Berg G.M."/>
            <person name="Bertrand E.M."/>
            <person name="Saito M.A."/>
            <person name="Gladyshev V.N."/>
            <person name="Grigoriev I.V."/>
        </authorList>
    </citation>
    <scope>NUCLEOTIDE SEQUENCE [LARGE SCALE GENOMIC DNA]</scope>
    <source>
        <strain evidence="3">CCMP 1984</strain>
    </source>
</reference>
<dbReference type="InParanoid" id="F0YIG8"/>
<gene>
    <name evidence="2" type="ORF">AURANDRAFT_72354</name>
</gene>
<proteinExistence type="predicted"/>
<dbReference type="AlphaFoldDB" id="F0YIG8"/>
<feature type="signal peptide" evidence="1">
    <location>
        <begin position="1"/>
        <end position="22"/>
    </location>
</feature>
<dbReference type="Proteomes" id="UP000002729">
    <property type="component" value="Unassembled WGS sequence"/>
</dbReference>
<sequence>MMALKALLRVVGAVLLVFDATASNCTGDSGDAYDFTGQAYAGQRVLALVNGNPRSSKNKDAGDNLTWVCYGTYEARHTAYSRAIKYGDSTLMTTTYAEGVEIVALPVNPSAPDGSDVNCGLEMVNNAYNTKLDAPLSVGASNVVVWTADDALELVDAVPRALGDPAAFVLGNDGGTTDCTFTTPLGDFVVAARSRAVVNVTDACAAAAGGFAVAADCGGLRASATYCSGAFCPGASTYFGVVYDEDGAGIRLERTQATACGSACGDLDCDAPRPPKGACAGDSGPAADGAGRVYAQHVVLAVLNADPSSAYACFRFDDGAAQFSAPVAYGASFHFVANATSAVAVAAKSVDGAGDACDRGSLLNKLQYRTTAESLALAPAHVNFVVLTPAPKLLQLKIFDTQDFPEVDTFVLANFAEDASGLENPSAGYCRFVDASGYVGADGLAIEAYSFYEDVCDRVAADGGYETMRADCKSFDPSGARVVSTAATFCADAFCPGSATLFATLDDGEGGVFVARALGAPCGKGHCGSA</sequence>
<feature type="chain" id="PRO_5003263057" evidence="1">
    <location>
        <begin position="23"/>
        <end position="530"/>
    </location>
</feature>
<dbReference type="EMBL" id="GL833144">
    <property type="protein sequence ID" value="EGB05059.1"/>
    <property type="molecule type" value="Genomic_DNA"/>
</dbReference>
<keyword evidence="3" id="KW-1185">Reference proteome</keyword>
<evidence type="ECO:0000256" key="1">
    <source>
        <dbReference type="SAM" id="SignalP"/>
    </source>
</evidence>
<organism evidence="3">
    <name type="scientific">Aureococcus anophagefferens</name>
    <name type="common">Harmful bloom alga</name>
    <dbReference type="NCBI Taxonomy" id="44056"/>
    <lineage>
        <taxon>Eukaryota</taxon>
        <taxon>Sar</taxon>
        <taxon>Stramenopiles</taxon>
        <taxon>Ochrophyta</taxon>
        <taxon>Pelagophyceae</taxon>
        <taxon>Pelagomonadales</taxon>
        <taxon>Pelagomonadaceae</taxon>
        <taxon>Aureococcus</taxon>
    </lineage>
</organism>
<accession>F0YIG8</accession>
<dbReference type="KEGG" id="aaf:AURANDRAFT_72354"/>
<protein>
    <submittedName>
        <fullName evidence="2">Uncharacterized protein</fullName>
    </submittedName>
</protein>